<gene>
    <name evidence="2" type="ORF">E0E05_14610</name>
</gene>
<dbReference type="CDD" id="cd00564">
    <property type="entry name" value="TMP_TenI"/>
    <property type="match status" value="1"/>
</dbReference>
<dbReference type="InterPro" id="IPR013785">
    <property type="entry name" value="Aldolase_TIM"/>
</dbReference>
<dbReference type="EC" id="2.5.1.3" evidence="2"/>
<dbReference type="OrthoDB" id="7159061at2"/>
<organism evidence="2 3">
    <name type="scientific">Roseitalea porphyridii</name>
    <dbReference type="NCBI Taxonomy" id="1852022"/>
    <lineage>
        <taxon>Bacteria</taxon>
        <taxon>Pseudomonadati</taxon>
        <taxon>Pseudomonadota</taxon>
        <taxon>Alphaproteobacteria</taxon>
        <taxon>Hyphomicrobiales</taxon>
        <taxon>Ahrensiaceae</taxon>
        <taxon>Roseitalea</taxon>
    </lineage>
</organism>
<protein>
    <submittedName>
        <fullName evidence="2">Thiamine phosphate synthase</fullName>
        <ecNumber evidence="2">2.5.1.3</ecNumber>
    </submittedName>
</protein>
<reference evidence="2 3" key="1">
    <citation type="journal article" date="2017" name="Int. J. Syst. Evol. Microbiol.">
        <title>Roseitalea porphyridii gen. nov., sp. nov., isolated from a red alga, and reclassification of Hoeflea suaedae Chung et al. 2013 as Pseudohoeflea suaedae gen. nov., comb. nov.</title>
        <authorList>
            <person name="Hyeon J.W."/>
            <person name="Jeong S.E."/>
            <person name="Baek K."/>
            <person name="Jeon C.O."/>
        </authorList>
    </citation>
    <scope>NUCLEOTIDE SEQUENCE [LARGE SCALE GENOMIC DNA]</scope>
    <source>
        <strain evidence="2 3">MA7-20</strain>
    </source>
</reference>
<evidence type="ECO:0000313" key="2">
    <source>
        <dbReference type="EMBL" id="QBK31728.1"/>
    </source>
</evidence>
<dbReference type="KEGG" id="rpod:E0E05_14610"/>
<dbReference type="AlphaFoldDB" id="A0A4V1A484"/>
<evidence type="ECO:0000259" key="1">
    <source>
        <dbReference type="Pfam" id="PF02581"/>
    </source>
</evidence>
<proteinExistence type="predicted"/>
<sequence length="221" mass="23190">MANDQDRVENRCRLVLVTPAEADPDRLAAQLEAAGRGGDVASVIIPDHGLDEDVYQRLLERLVPAGQGIGAAVVAAGEPRLAARAGADGIHVRGNASAVARAVADYQERWIIGAEAGKARHNALDVGEARPDYVLFGRLAGDTHPEAHRGACENAAWWAELVEVPAVLMGGHDLDHLDAAAATGVDFVALSRAVLGPDVDAEAAVRRANEILSRHVFAEAA</sequence>
<dbReference type="GO" id="GO:0009228">
    <property type="term" value="P:thiamine biosynthetic process"/>
    <property type="evidence" value="ECO:0007669"/>
    <property type="project" value="UniProtKB-KW"/>
</dbReference>
<dbReference type="InterPro" id="IPR022998">
    <property type="entry name" value="ThiamineP_synth_TenI"/>
</dbReference>
<keyword evidence="3" id="KW-1185">Reference proteome</keyword>
<feature type="domain" description="Thiamine phosphate synthase/TenI" evidence="1">
    <location>
        <begin position="14"/>
        <end position="194"/>
    </location>
</feature>
<dbReference type="Gene3D" id="3.20.20.70">
    <property type="entry name" value="Aldolase class I"/>
    <property type="match status" value="1"/>
</dbReference>
<name>A0A4V1A484_9HYPH</name>
<evidence type="ECO:0000313" key="3">
    <source>
        <dbReference type="Proteomes" id="UP000293719"/>
    </source>
</evidence>
<dbReference type="GeneID" id="90768537"/>
<dbReference type="EMBL" id="CP036532">
    <property type="protein sequence ID" value="QBK31728.1"/>
    <property type="molecule type" value="Genomic_DNA"/>
</dbReference>
<dbReference type="SUPFAM" id="SSF51391">
    <property type="entry name" value="Thiamin phosphate synthase"/>
    <property type="match status" value="1"/>
</dbReference>
<dbReference type="RefSeq" id="WP_131617382.1">
    <property type="nucleotide sequence ID" value="NZ_CP036532.1"/>
</dbReference>
<accession>A0A4V1A484</accession>
<dbReference type="Proteomes" id="UP000293719">
    <property type="component" value="Chromosome"/>
</dbReference>
<dbReference type="InterPro" id="IPR036206">
    <property type="entry name" value="ThiamineP_synth_sf"/>
</dbReference>
<keyword evidence="2" id="KW-0808">Transferase</keyword>
<dbReference type="GO" id="GO:0004789">
    <property type="term" value="F:thiamine-phosphate diphosphorylase activity"/>
    <property type="evidence" value="ECO:0007669"/>
    <property type="project" value="UniProtKB-EC"/>
</dbReference>
<dbReference type="Pfam" id="PF02581">
    <property type="entry name" value="TMP-TENI"/>
    <property type="match status" value="1"/>
</dbReference>